<dbReference type="EMBL" id="AMQN01015822">
    <property type="status" value="NOT_ANNOTATED_CDS"/>
    <property type="molecule type" value="Genomic_DNA"/>
</dbReference>
<feature type="chain" id="PRO_5008786616" evidence="1">
    <location>
        <begin position="22"/>
        <end position="129"/>
    </location>
</feature>
<dbReference type="HOGENOM" id="CLU_1950846_0_0_1"/>
<name>R7T3X9_CAPTE</name>
<reference evidence="4" key="1">
    <citation type="submission" date="2012-12" db="EMBL/GenBank/DDBJ databases">
        <authorList>
            <person name="Hellsten U."/>
            <person name="Grimwood J."/>
            <person name="Chapman J.A."/>
            <person name="Shapiro H."/>
            <person name="Aerts A."/>
            <person name="Otillar R.P."/>
            <person name="Terry A.Y."/>
            <person name="Boore J.L."/>
            <person name="Simakov O."/>
            <person name="Marletaz F."/>
            <person name="Cho S.-J."/>
            <person name="Edsinger-Gonzales E."/>
            <person name="Havlak P."/>
            <person name="Kuo D.-H."/>
            <person name="Larsson T."/>
            <person name="Lv J."/>
            <person name="Arendt D."/>
            <person name="Savage R."/>
            <person name="Osoegawa K."/>
            <person name="de Jong P."/>
            <person name="Lindberg D.R."/>
            <person name="Seaver E.C."/>
            <person name="Weisblat D.A."/>
            <person name="Putnam N.H."/>
            <person name="Grigoriev I.V."/>
            <person name="Rokhsar D.S."/>
        </authorList>
    </citation>
    <scope>NUCLEOTIDE SEQUENCE</scope>
    <source>
        <strain evidence="4">I ESC-2004</strain>
    </source>
</reference>
<sequence>MRSYSVTVLVFLVSLVPFVLCAPSKQAHARTLSKLWDENNSDTEGNTVGKRAVEDGEDKFWKRGEDLEGFWKRSGGDNEITELLQNLREYLAHRGEAKRGYENRNQLQKAERRRQEAAMIRPEFNPTGW</sequence>
<reference evidence="2 4" key="2">
    <citation type="journal article" date="2013" name="Nature">
        <title>Insights into bilaterian evolution from three spiralian genomes.</title>
        <authorList>
            <person name="Simakov O."/>
            <person name="Marletaz F."/>
            <person name="Cho S.J."/>
            <person name="Edsinger-Gonzales E."/>
            <person name="Havlak P."/>
            <person name="Hellsten U."/>
            <person name="Kuo D.H."/>
            <person name="Larsson T."/>
            <person name="Lv J."/>
            <person name="Arendt D."/>
            <person name="Savage R."/>
            <person name="Osoegawa K."/>
            <person name="de Jong P."/>
            <person name="Grimwood J."/>
            <person name="Chapman J.A."/>
            <person name="Shapiro H."/>
            <person name="Aerts A."/>
            <person name="Otillar R.P."/>
            <person name="Terry A.Y."/>
            <person name="Boore J.L."/>
            <person name="Grigoriev I.V."/>
            <person name="Lindberg D.R."/>
            <person name="Seaver E.C."/>
            <person name="Weisblat D.A."/>
            <person name="Putnam N.H."/>
            <person name="Rokhsar D.S."/>
        </authorList>
    </citation>
    <scope>NUCLEOTIDE SEQUENCE</scope>
    <source>
        <strain evidence="2 4">I ESC-2004</strain>
    </source>
</reference>
<proteinExistence type="predicted"/>
<keyword evidence="4" id="KW-1185">Reference proteome</keyword>
<dbReference type="EMBL" id="KB312261">
    <property type="protein sequence ID" value="ELT87552.1"/>
    <property type="molecule type" value="Genomic_DNA"/>
</dbReference>
<reference evidence="3" key="3">
    <citation type="submission" date="2015-06" db="UniProtKB">
        <authorList>
            <consortium name="EnsemblMetazoa"/>
        </authorList>
    </citation>
    <scope>IDENTIFICATION</scope>
</reference>
<evidence type="ECO:0000313" key="2">
    <source>
        <dbReference type="EMBL" id="ELT87552.1"/>
    </source>
</evidence>
<evidence type="ECO:0000313" key="3">
    <source>
        <dbReference type="EnsemblMetazoa" id="CapteP185330"/>
    </source>
</evidence>
<dbReference type="EnsemblMetazoa" id="CapteT185330">
    <property type="protein sequence ID" value="CapteP185330"/>
    <property type="gene ID" value="CapteG185330"/>
</dbReference>
<dbReference type="AlphaFoldDB" id="R7T3X9"/>
<evidence type="ECO:0000256" key="1">
    <source>
        <dbReference type="SAM" id="SignalP"/>
    </source>
</evidence>
<dbReference type="Proteomes" id="UP000014760">
    <property type="component" value="Unassembled WGS sequence"/>
</dbReference>
<protein>
    <submittedName>
        <fullName evidence="2 3">Uncharacterized protein</fullName>
    </submittedName>
</protein>
<keyword evidence="1" id="KW-0732">Signal</keyword>
<feature type="signal peptide" evidence="1">
    <location>
        <begin position="1"/>
        <end position="21"/>
    </location>
</feature>
<accession>R7T3X9</accession>
<evidence type="ECO:0000313" key="4">
    <source>
        <dbReference type="Proteomes" id="UP000014760"/>
    </source>
</evidence>
<organism evidence="2">
    <name type="scientific">Capitella teleta</name>
    <name type="common">Polychaete worm</name>
    <dbReference type="NCBI Taxonomy" id="283909"/>
    <lineage>
        <taxon>Eukaryota</taxon>
        <taxon>Metazoa</taxon>
        <taxon>Spiralia</taxon>
        <taxon>Lophotrochozoa</taxon>
        <taxon>Annelida</taxon>
        <taxon>Polychaeta</taxon>
        <taxon>Sedentaria</taxon>
        <taxon>Scolecida</taxon>
        <taxon>Capitellidae</taxon>
        <taxon>Capitella</taxon>
    </lineage>
</organism>
<gene>
    <name evidence="2" type="ORF">CAPTEDRAFT_185330</name>
</gene>